<dbReference type="InterPro" id="IPR003690">
    <property type="entry name" value="MTERF"/>
</dbReference>
<name>A0A2H8TP13_9HEMI</name>
<dbReference type="PANTHER" id="PTHR13068:SF112">
    <property type="entry name" value="TRANSCRIPTION TERMINATION FACTOR 3, MITOCHONDRIAL"/>
    <property type="match status" value="1"/>
</dbReference>
<evidence type="ECO:0000256" key="2">
    <source>
        <dbReference type="ARBA" id="ARBA00022946"/>
    </source>
</evidence>
<sequence>MILFKRVLSFKINKQKQFFRCFCSSDNTLEIIKSNSIQWPKDYNTVPLEPNITNFSTISPALLPTFNLAAYVNESYSLQQLVKLGVEIYKFDNNPSLMEMILKLDFERDMKPYIRFIHDCGVPVEELGKFFTKNPMIFSEHMDDLITRINYLEHKKFDKEMITTIIRKHPKWLSQSTVEIDTSLGFFQTNFYLSGNNIRSIVTKLPKLITWPKKSVNLIMFSMIEEMGFNKSERKRLLQIHPRLFTMSKNHLLQRFNYIHNTMGINHDRIVLEPQVMTSRLFRIKQRHEYLKYLNRAQYDPTKPNYVPLLKLVSGDDSEFCINIAKTSVEMFNSYLKTVQ</sequence>
<dbReference type="PANTHER" id="PTHR13068">
    <property type="entry name" value="CGI-12 PROTEIN-RELATED"/>
    <property type="match status" value="1"/>
</dbReference>
<comment type="similarity">
    <text evidence="1">Belongs to the mTERF family.</text>
</comment>
<dbReference type="GO" id="GO:0003676">
    <property type="term" value="F:nucleic acid binding"/>
    <property type="evidence" value="ECO:0007669"/>
    <property type="project" value="InterPro"/>
</dbReference>
<dbReference type="OrthoDB" id="637682at2759"/>
<gene>
    <name evidence="3" type="primary">MTERFD1</name>
</gene>
<dbReference type="Gene3D" id="1.25.70.10">
    <property type="entry name" value="Transcription termination factor 3, mitochondrial"/>
    <property type="match status" value="1"/>
</dbReference>
<accession>A0A2H8TP13</accession>
<dbReference type="GO" id="GO:0005739">
    <property type="term" value="C:mitochondrion"/>
    <property type="evidence" value="ECO:0007669"/>
    <property type="project" value="TreeGrafter"/>
</dbReference>
<dbReference type="SMART" id="SM00733">
    <property type="entry name" value="Mterf"/>
    <property type="match status" value="6"/>
</dbReference>
<reference evidence="3" key="1">
    <citation type="submission" date="2017-10" db="EMBL/GenBank/DDBJ databases">
        <title>Transcriptome Assembly of Sugarcane Aphid Adults.</title>
        <authorList>
            <person name="Scully E.D."/>
            <person name="Palmer N.A."/>
            <person name="Geib S.M."/>
            <person name="Sarath G."/>
            <person name="Sattler S.E."/>
        </authorList>
    </citation>
    <scope>NUCLEOTIDE SEQUENCE</scope>
    <source>
        <tissue evidence="3">Whole body</tissue>
    </source>
</reference>
<evidence type="ECO:0000256" key="1">
    <source>
        <dbReference type="ARBA" id="ARBA00007692"/>
    </source>
</evidence>
<dbReference type="EMBL" id="GFXV01004080">
    <property type="protein sequence ID" value="MBW15885.1"/>
    <property type="molecule type" value="Transcribed_RNA"/>
</dbReference>
<dbReference type="Pfam" id="PF02536">
    <property type="entry name" value="mTERF"/>
    <property type="match status" value="1"/>
</dbReference>
<dbReference type="GO" id="GO:0061668">
    <property type="term" value="P:mitochondrial ribosome assembly"/>
    <property type="evidence" value="ECO:0007669"/>
    <property type="project" value="TreeGrafter"/>
</dbReference>
<proteinExistence type="inferred from homology"/>
<protein>
    <submittedName>
        <fullName evidence="3">mTERF domain-containing protein 1, mitochondrial</fullName>
    </submittedName>
</protein>
<dbReference type="GO" id="GO:0006390">
    <property type="term" value="P:mitochondrial transcription"/>
    <property type="evidence" value="ECO:0007669"/>
    <property type="project" value="TreeGrafter"/>
</dbReference>
<dbReference type="AlphaFoldDB" id="A0A2H8TP13"/>
<organism evidence="3">
    <name type="scientific">Melanaphis sacchari</name>
    <dbReference type="NCBI Taxonomy" id="742174"/>
    <lineage>
        <taxon>Eukaryota</taxon>
        <taxon>Metazoa</taxon>
        <taxon>Ecdysozoa</taxon>
        <taxon>Arthropoda</taxon>
        <taxon>Hexapoda</taxon>
        <taxon>Insecta</taxon>
        <taxon>Pterygota</taxon>
        <taxon>Neoptera</taxon>
        <taxon>Paraneoptera</taxon>
        <taxon>Hemiptera</taxon>
        <taxon>Sternorrhyncha</taxon>
        <taxon>Aphidomorpha</taxon>
        <taxon>Aphidoidea</taxon>
        <taxon>Aphididae</taxon>
        <taxon>Aphidini</taxon>
        <taxon>Melanaphis</taxon>
    </lineage>
</organism>
<evidence type="ECO:0000313" key="3">
    <source>
        <dbReference type="EMBL" id="MBW15885.1"/>
    </source>
</evidence>
<keyword evidence="2" id="KW-0809">Transit peptide</keyword>
<dbReference type="InterPro" id="IPR038538">
    <property type="entry name" value="MTERF_sf"/>
</dbReference>